<evidence type="ECO:0000313" key="2">
    <source>
        <dbReference type="WBParaSite" id="Hba_19370"/>
    </source>
</evidence>
<dbReference type="WBParaSite" id="Hba_19370">
    <property type="protein sequence ID" value="Hba_19370"/>
    <property type="gene ID" value="Hba_19370"/>
</dbReference>
<accession>A0A1I7XPG4</accession>
<organism evidence="1 2">
    <name type="scientific">Heterorhabditis bacteriophora</name>
    <name type="common">Entomopathogenic nematode worm</name>
    <dbReference type="NCBI Taxonomy" id="37862"/>
    <lineage>
        <taxon>Eukaryota</taxon>
        <taxon>Metazoa</taxon>
        <taxon>Ecdysozoa</taxon>
        <taxon>Nematoda</taxon>
        <taxon>Chromadorea</taxon>
        <taxon>Rhabditida</taxon>
        <taxon>Rhabditina</taxon>
        <taxon>Rhabditomorpha</taxon>
        <taxon>Strongyloidea</taxon>
        <taxon>Heterorhabditidae</taxon>
        <taxon>Heterorhabditis</taxon>
    </lineage>
</organism>
<keyword evidence="1" id="KW-1185">Reference proteome</keyword>
<sequence length="60" mass="7130">MKRALTIVKQLMDKLNKKKTKGVCKEYRPQLKDPQIELQTKKRTWQSKLTITKNINDTDI</sequence>
<evidence type="ECO:0000313" key="1">
    <source>
        <dbReference type="Proteomes" id="UP000095283"/>
    </source>
</evidence>
<name>A0A1I7XPG4_HETBA</name>
<proteinExistence type="predicted"/>
<dbReference type="Proteomes" id="UP000095283">
    <property type="component" value="Unplaced"/>
</dbReference>
<dbReference type="AlphaFoldDB" id="A0A1I7XPG4"/>
<reference evidence="2" key="1">
    <citation type="submission" date="2016-11" db="UniProtKB">
        <authorList>
            <consortium name="WormBaseParasite"/>
        </authorList>
    </citation>
    <scope>IDENTIFICATION</scope>
</reference>
<protein>
    <submittedName>
        <fullName evidence="2">Uncharacterized protein</fullName>
    </submittedName>
</protein>